<gene>
    <name evidence="1" type="ORF">HPB47_028179</name>
</gene>
<organism evidence="1 2">
    <name type="scientific">Ixodes persulcatus</name>
    <name type="common">Taiga tick</name>
    <dbReference type="NCBI Taxonomy" id="34615"/>
    <lineage>
        <taxon>Eukaryota</taxon>
        <taxon>Metazoa</taxon>
        <taxon>Ecdysozoa</taxon>
        <taxon>Arthropoda</taxon>
        <taxon>Chelicerata</taxon>
        <taxon>Arachnida</taxon>
        <taxon>Acari</taxon>
        <taxon>Parasitiformes</taxon>
        <taxon>Ixodida</taxon>
        <taxon>Ixodoidea</taxon>
        <taxon>Ixodidae</taxon>
        <taxon>Ixodinae</taxon>
        <taxon>Ixodes</taxon>
    </lineage>
</organism>
<name>A0AC60PV38_IXOPE</name>
<evidence type="ECO:0000313" key="2">
    <source>
        <dbReference type="Proteomes" id="UP000805193"/>
    </source>
</evidence>
<proteinExistence type="predicted"/>
<dbReference type="EMBL" id="JABSTQ010009955">
    <property type="protein sequence ID" value="KAG0424584.1"/>
    <property type="molecule type" value="Genomic_DNA"/>
</dbReference>
<feature type="non-terminal residue" evidence="1">
    <location>
        <position position="612"/>
    </location>
</feature>
<evidence type="ECO:0000313" key="1">
    <source>
        <dbReference type="EMBL" id="KAG0424584.1"/>
    </source>
</evidence>
<keyword evidence="2" id="KW-1185">Reference proteome</keyword>
<dbReference type="Proteomes" id="UP000805193">
    <property type="component" value="Unassembled WGS sequence"/>
</dbReference>
<comment type="caution">
    <text evidence="1">The sequence shown here is derived from an EMBL/GenBank/DDBJ whole genome shotgun (WGS) entry which is preliminary data.</text>
</comment>
<reference evidence="1 2" key="1">
    <citation type="journal article" date="2020" name="Cell">
        <title>Large-Scale Comparative Analyses of Tick Genomes Elucidate Their Genetic Diversity and Vector Capacities.</title>
        <authorList>
            <consortium name="Tick Genome and Microbiome Consortium (TIGMIC)"/>
            <person name="Jia N."/>
            <person name="Wang J."/>
            <person name="Shi W."/>
            <person name="Du L."/>
            <person name="Sun Y."/>
            <person name="Zhan W."/>
            <person name="Jiang J.F."/>
            <person name="Wang Q."/>
            <person name="Zhang B."/>
            <person name="Ji P."/>
            <person name="Bell-Sakyi L."/>
            <person name="Cui X.M."/>
            <person name="Yuan T.T."/>
            <person name="Jiang B.G."/>
            <person name="Yang W.F."/>
            <person name="Lam T.T."/>
            <person name="Chang Q.C."/>
            <person name="Ding S.J."/>
            <person name="Wang X.J."/>
            <person name="Zhu J.G."/>
            <person name="Ruan X.D."/>
            <person name="Zhao L."/>
            <person name="Wei J.T."/>
            <person name="Ye R.Z."/>
            <person name="Que T.C."/>
            <person name="Du C.H."/>
            <person name="Zhou Y.H."/>
            <person name="Cheng J.X."/>
            <person name="Dai P.F."/>
            <person name="Guo W.B."/>
            <person name="Han X.H."/>
            <person name="Huang E.J."/>
            <person name="Li L.F."/>
            <person name="Wei W."/>
            <person name="Gao Y.C."/>
            <person name="Liu J.Z."/>
            <person name="Shao H.Z."/>
            <person name="Wang X."/>
            <person name="Wang C.C."/>
            <person name="Yang T.C."/>
            <person name="Huo Q.B."/>
            <person name="Li W."/>
            <person name="Chen H.Y."/>
            <person name="Chen S.E."/>
            <person name="Zhou L.G."/>
            <person name="Ni X.B."/>
            <person name="Tian J.H."/>
            <person name="Sheng Y."/>
            <person name="Liu T."/>
            <person name="Pan Y.S."/>
            <person name="Xia L.Y."/>
            <person name="Li J."/>
            <person name="Zhao F."/>
            <person name="Cao W.C."/>
        </authorList>
    </citation>
    <scope>NUCLEOTIDE SEQUENCE [LARGE SCALE GENOMIC DNA]</scope>
    <source>
        <strain evidence="1">Iper-2018</strain>
    </source>
</reference>
<protein>
    <submittedName>
        <fullName evidence="1">Uncharacterized protein</fullName>
    </submittedName>
</protein>
<sequence length="612" mass="66443">MLVGAGGKDSCSEDSADDPPTPPHFMPRQMFASRHAHASLVKYLAAEARPHATDLAGHCRRGPKTKAPSRTAQRAEEQRSVVPRERERAPCNLVAQVGWKRGRSALAPAQPEAASPPRTRLVRPPVAPTDTPCTQPEERRIVSLAGSPRERLGAAPGSRPSPRPPPTGCFLGQSLKATTRCSLDKGFAFVGPRWLISELGSLMQALMAAWSLCRTVQTALSYRPRLRSDSGHRRRPAGAEPSANAWQLRSSAKRSSNAPFVSAAARRPNWVTNPGAWSAFGRLPASFPWLCSSGQRSAGTGCRQPFQKSVAVPRRGRIERKQAARELPIQNRIVCSGVDEGYRVVAVDGIAALRFPGGAKGKGFLNGTYVEERPGVVGTVSEILAAKLESKTANDEGQRRFLGVWHVDRSRRLEGSMDFFTNDLGNQERGQAFDSRKQLLELLPNDVADDLEDVRLFVSSVCSTVASRIFFDPPNEDPQLLRFMSFGISSAAESKHVLDEADDALVGALNSCLKQLLSEFSSLLARKRELILARFPGVDPRLVALIPERQAMAPGGNLCGIDTIGDSREIDGTLRLEQKALAAEASIDKADSFLHHQLSRGSGPWQSAKAVD</sequence>
<accession>A0AC60PV38</accession>